<keyword evidence="1" id="KW-1133">Transmembrane helix</keyword>
<evidence type="ECO:0000313" key="2">
    <source>
        <dbReference type="EMBL" id="MEK8179977.1"/>
    </source>
</evidence>
<keyword evidence="3" id="KW-1185">Reference proteome</keyword>
<name>A0ABU9E245_9FLAO</name>
<sequence length="153" mass="17980">MKQKKYNINIISRSRLIFVMVLILCSSTIIIKDYTPRIDNIFLSVLQFILIYATSFFIASLIATAKIKVILADEGIIHIWKRKFLLSFEKDIKIPWNNVDNYRFESDRTCDSIIINLTNKTKYKIDKLNILPINDDFKKLENEFLKLNGKNSK</sequence>
<protein>
    <recommendedName>
        <fullName evidence="4">PH domain-containing protein</fullName>
    </recommendedName>
</protein>
<keyword evidence="1" id="KW-0812">Transmembrane</keyword>
<dbReference type="RefSeq" id="WP_187660449.1">
    <property type="nucleotide sequence ID" value="NZ_JACTAB010000004.1"/>
</dbReference>
<evidence type="ECO:0000313" key="3">
    <source>
        <dbReference type="Proteomes" id="UP001491349"/>
    </source>
</evidence>
<dbReference type="Proteomes" id="UP001491349">
    <property type="component" value="Unassembled WGS sequence"/>
</dbReference>
<reference evidence="2 3" key="1">
    <citation type="submission" date="2024-04" db="EMBL/GenBank/DDBJ databases">
        <title>draft genome sequnece of Flavobacterium buctense JCM 30750.</title>
        <authorList>
            <person name="Kim D.-U."/>
        </authorList>
    </citation>
    <scope>NUCLEOTIDE SEQUENCE [LARGE SCALE GENOMIC DNA]</scope>
    <source>
        <strain evidence="2 3">JCM 30750</strain>
    </source>
</reference>
<gene>
    <name evidence="2" type="ORF">WMW71_06445</name>
</gene>
<keyword evidence="1" id="KW-0472">Membrane</keyword>
<proteinExistence type="predicted"/>
<comment type="caution">
    <text evidence="2">The sequence shown here is derived from an EMBL/GenBank/DDBJ whole genome shotgun (WGS) entry which is preliminary data.</text>
</comment>
<organism evidence="2 3">
    <name type="scientific">Flavobacterium buctense</name>
    <dbReference type="NCBI Taxonomy" id="1648146"/>
    <lineage>
        <taxon>Bacteria</taxon>
        <taxon>Pseudomonadati</taxon>
        <taxon>Bacteroidota</taxon>
        <taxon>Flavobacteriia</taxon>
        <taxon>Flavobacteriales</taxon>
        <taxon>Flavobacteriaceae</taxon>
        <taxon>Flavobacterium</taxon>
    </lineage>
</organism>
<evidence type="ECO:0008006" key="4">
    <source>
        <dbReference type="Google" id="ProtNLM"/>
    </source>
</evidence>
<feature type="transmembrane region" description="Helical" evidence="1">
    <location>
        <begin position="16"/>
        <end position="35"/>
    </location>
</feature>
<evidence type="ECO:0000256" key="1">
    <source>
        <dbReference type="SAM" id="Phobius"/>
    </source>
</evidence>
<dbReference type="EMBL" id="JBBPCB010000003">
    <property type="protein sequence ID" value="MEK8179977.1"/>
    <property type="molecule type" value="Genomic_DNA"/>
</dbReference>
<accession>A0ABU9E245</accession>
<feature type="transmembrane region" description="Helical" evidence="1">
    <location>
        <begin position="41"/>
        <end position="63"/>
    </location>
</feature>